<sequence>MLKINSSLEVAPQAVLKRSFGRFVATNVCLSSVCTLVLRSLLRRARHARFRSRQQLSQLTVGLEHVQSCPADRRLPGCPSLLSFSLAQIFEPYGTIEEIFIMRGGSRSGMACAFVRYQTQQMAQMAIEAIHGQITLPNASEPLVVRWADAPGTRRRGNRRGGNTAGSSVGAGGSGGRELHGGVTGHGGQPMMLTPGGYGYGPMPVAMQMQIPMQALGGGYGSMPFYAQTVGGYGGGQLGYIPQQPTMMTFAQQQQQQAMGSTYGQQTPVMVHGSMGPVMTMPQYAYPGAMPPLEHAEAMHPPSRGMPLSRGPPVARGAPPSRCGPPRGYPS</sequence>
<keyword evidence="5" id="KW-1133">Transmembrane helix</keyword>
<keyword evidence="5" id="KW-0812">Transmembrane</keyword>
<keyword evidence="2 3" id="KW-0694">RNA-binding</keyword>
<dbReference type="InterPro" id="IPR035979">
    <property type="entry name" value="RBD_domain_sf"/>
</dbReference>
<feature type="transmembrane region" description="Helical" evidence="5">
    <location>
        <begin position="20"/>
        <end position="42"/>
    </location>
</feature>
<dbReference type="PROSITE" id="PS50102">
    <property type="entry name" value="RRM"/>
    <property type="match status" value="1"/>
</dbReference>
<reference evidence="7" key="1">
    <citation type="submission" date="2021-01" db="EMBL/GenBank/DDBJ databases">
        <authorList>
            <person name="Corre E."/>
            <person name="Pelletier E."/>
            <person name="Niang G."/>
            <person name="Scheremetjew M."/>
            <person name="Finn R."/>
            <person name="Kale V."/>
            <person name="Holt S."/>
            <person name="Cochrane G."/>
            <person name="Meng A."/>
            <person name="Brown T."/>
            <person name="Cohen L."/>
        </authorList>
    </citation>
    <scope>NUCLEOTIDE SEQUENCE</scope>
    <source>
        <strain evidence="7">CCMP645</strain>
    </source>
</reference>
<protein>
    <recommendedName>
        <fullName evidence="6">RRM domain-containing protein</fullName>
    </recommendedName>
</protein>
<evidence type="ECO:0000256" key="5">
    <source>
        <dbReference type="SAM" id="Phobius"/>
    </source>
</evidence>
<dbReference type="PANTHER" id="PTHR24012">
    <property type="entry name" value="RNA BINDING PROTEIN"/>
    <property type="match status" value="1"/>
</dbReference>
<dbReference type="Gene3D" id="3.30.70.330">
    <property type="match status" value="1"/>
</dbReference>
<dbReference type="InterPro" id="IPR012677">
    <property type="entry name" value="Nucleotide-bd_a/b_plait_sf"/>
</dbReference>
<dbReference type="SUPFAM" id="SSF54928">
    <property type="entry name" value="RNA-binding domain, RBD"/>
    <property type="match status" value="1"/>
</dbReference>
<dbReference type="InterPro" id="IPR000504">
    <property type="entry name" value="RRM_dom"/>
</dbReference>
<organism evidence="7">
    <name type="scientific">Chrysotila carterae</name>
    <name type="common">Marine alga</name>
    <name type="synonym">Syracosphaera carterae</name>
    <dbReference type="NCBI Taxonomy" id="13221"/>
    <lineage>
        <taxon>Eukaryota</taxon>
        <taxon>Haptista</taxon>
        <taxon>Haptophyta</taxon>
        <taxon>Prymnesiophyceae</taxon>
        <taxon>Isochrysidales</taxon>
        <taxon>Isochrysidaceae</taxon>
        <taxon>Chrysotila</taxon>
    </lineage>
</organism>
<evidence type="ECO:0000256" key="1">
    <source>
        <dbReference type="ARBA" id="ARBA00022737"/>
    </source>
</evidence>
<evidence type="ECO:0000259" key="6">
    <source>
        <dbReference type="PROSITE" id="PS50102"/>
    </source>
</evidence>
<feature type="domain" description="RRM" evidence="6">
    <location>
        <begin position="75"/>
        <end position="150"/>
    </location>
</feature>
<name>A0A7S4B5U5_CHRCT</name>
<dbReference type="Pfam" id="PF00076">
    <property type="entry name" value="RRM_1"/>
    <property type="match status" value="1"/>
</dbReference>
<evidence type="ECO:0000256" key="3">
    <source>
        <dbReference type="PROSITE-ProRule" id="PRU00176"/>
    </source>
</evidence>
<dbReference type="EMBL" id="HBIZ01012930">
    <property type="protein sequence ID" value="CAE0755225.1"/>
    <property type="molecule type" value="Transcribed_RNA"/>
</dbReference>
<gene>
    <name evidence="7" type="ORF">PCAR00345_LOCUS7812</name>
</gene>
<accession>A0A7S4B5U5</accession>
<evidence type="ECO:0000256" key="2">
    <source>
        <dbReference type="ARBA" id="ARBA00022884"/>
    </source>
</evidence>
<keyword evidence="5" id="KW-0472">Membrane</keyword>
<feature type="region of interest" description="Disordered" evidence="4">
    <location>
        <begin position="152"/>
        <end position="188"/>
    </location>
</feature>
<dbReference type="GO" id="GO:0003723">
    <property type="term" value="F:RNA binding"/>
    <property type="evidence" value="ECO:0007669"/>
    <property type="project" value="UniProtKB-UniRule"/>
</dbReference>
<proteinExistence type="predicted"/>
<evidence type="ECO:0000256" key="4">
    <source>
        <dbReference type="SAM" id="MobiDB-lite"/>
    </source>
</evidence>
<evidence type="ECO:0000313" key="7">
    <source>
        <dbReference type="EMBL" id="CAE0755225.1"/>
    </source>
</evidence>
<keyword evidence="1" id="KW-0677">Repeat</keyword>
<feature type="region of interest" description="Disordered" evidence="4">
    <location>
        <begin position="295"/>
        <end position="331"/>
    </location>
</feature>
<feature type="compositionally biased region" description="Gly residues" evidence="4">
    <location>
        <begin position="169"/>
        <end position="188"/>
    </location>
</feature>
<dbReference type="AlphaFoldDB" id="A0A7S4B5U5"/>